<dbReference type="EMBL" id="PJQL01001107">
    <property type="protein sequence ID" value="RCH90530.1"/>
    <property type="molecule type" value="Genomic_DNA"/>
</dbReference>
<dbReference type="Proteomes" id="UP000252139">
    <property type="component" value="Unassembled WGS sequence"/>
</dbReference>
<proteinExistence type="predicted"/>
<sequence>MQRLLDCESQLKEFVDNVFLSIDPRNEKVYERSELTSEQVFQITSQYTTLYENKKLGSFTSFAKKIKARYLKAEISRKRNQDGRVERKILYVMKPNDRVQNINNYQYRYEQFIKSLKMDGFDVIGYARKSPAKISDDQLKKIIEDMISCLQSRSKVIDVYVSPSSPSKSPIAERAMTTDKDYTEK</sequence>
<evidence type="ECO:0000313" key="3">
    <source>
        <dbReference type="Proteomes" id="UP000252139"/>
    </source>
</evidence>
<feature type="compositionally biased region" description="Basic and acidic residues" evidence="1">
    <location>
        <begin position="176"/>
        <end position="185"/>
    </location>
</feature>
<protein>
    <submittedName>
        <fullName evidence="2">Uncharacterized protein</fullName>
    </submittedName>
</protein>
<dbReference type="OrthoDB" id="2264380at2759"/>
<organism evidence="2 3">
    <name type="scientific">Rhizopus azygosporus</name>
    <name type="common">Rhizopus microsporus var. azygosporus</name>
    <dbReference type="NCBI Taxonomy" id="86630"/>
    <lineage>
        <taxon>Eukaryota</taxon>
        <taxon>Fungi</taxon>
        <taxon>Fungi incertae sedis</taxon>
        <taxon>Mucoromycota</taxon>
        <taxon>Mucoromycotina</taxon>
        <taxon>Mucoromycetes</taxon>
        <taxon>Mucorales</taxon>
        <taxon>Mucorineae</taxon>
        <taxon>Rhizopodaceae</taxon>
        <taxon>Rhizopus</taxon>
    </lineage>
</organism>
<evidence type="ECO:0000313" key="2">
    <source>
        <dbReference type="EMBL" id="RCH90530.1"/>
    </source>
</evidence>
<evidence type="ECO:0000256" key="1">
    <source>
        <dbReference type="SAM" id="MobiDB-lite"/>
    </source>
</evidence>
<gene>
    <name evidence="2" type="ORF">CU097_001594</name>
</gene>
<name>A0A367JKQ8_RHIAZ</name>
<reference evidence="2 3" key="1">
    <citation type="journal article" date="2018" name="G3 (Bethesda)">
        <title>Phylogenetic and Phylogenomic Definition of Rhizopus Species.</title>
        <authorList>
            <person name="Gryganskyi A.P."/>
            <person name="Golan J."/>
            <person name="Dolatabadi S."/>
            <person name="Mondo S."/>
            <person name="Robb S."/>
            <person name="Idnurm A."/>
            <person name="Muszewska A."/>
            <person name="Steczkiewicz K."/>
            <person name="Masonjones S."/>
            <person name="Liao H.L."/>
            <person name="Gajdeczka M.T."/>
            <person name="Anike F."/>
            <person name="Vuek A."/>
            <person name="Anishchenko I.M."/>
            <person name="Voigt K."/>
            <person name="de Hoog G.S."/>
            <person name="Smith M.E."/>
            <person name="Heitman J."/>
            <person name="Vilgalys R."/>
            <person name="Stajich J.E."/>
        </authorList>
    </citation>
    <scope>NUCLEOTIDE SEQUENCE [LARGE SCALE GENOMIC DNA]</scope>
    <source>
        <strain evidence="2 3">CBS 357.93</strain>
    </source>
</reference>
<keyword evidence="3" id="KW-1185">Reference proteome</keyword>
<feature type="region of interest" description="Disordered" evidence="1">
    <location>
        <begin position="161"/>
        <end position="185"/>
    </location>
</feature>
<dbReference type="AlphaFoldDB" id="A0A367JKQ8"/>
<comment type="caution">
    <text evidence="2">The sequence shown here is derived from an EMBL/GenBank/DDBJ whole genome shotgun (WGS) entry which is preliminary data.</text>
</comment>
<accession>A0A367JKQ8</accession>